<gene>
    <name evidence="1" type="ORF">BTN49_3331</name>
</gene>
<sequence>MSQNNYLAILNAEVNLKAEINRQQHNAEKLKLLCIKNVIYGILD</sequence>
<keyword evidence="2" id="KW-1185">Reference proteome</keyword>
<accession>A0A2A5SZ60</accession>
<proteinExistence type="predicted"/>
<protein>
    <submittedName>
        <fullName evidence="1">Uncharacterized protein</fullName>
    </submittedName>
</protein>
<evidence type="ECO:0000313" key="1">
    <source>
        <dbReference type="EMBL" id="PCS21181.1"/>
    </source>
</evidence>
<dbReference type="AlphaFoldDB" id="A0A2A5SZ60"/>
<name>A0A2A5SZ60_9GAMM</name>
<evidence type="ECO:0000313" key="2">
    <source>
        <dbReference type="Proteomes" id="UP000219020"/>
    </source>
</evidence>
<dbReference type="Proteomes" id="UP000219020">
    <property type="component" value="Unassembled WGS sequence"/>
</dbReference>
<organism evidence="1 2">
    <name type="scientific">Candidatus Enterovibrio escicola</name>
    <dbReference type="NCBI Taxonomy" id="1927127"/>
    <lineage>
        <taxon>Bacteria</taxon>
        <taxon>Pseudomonadati</taxon>
        <taxon>Pseudomonadota</taxon>
        <taxon>Gammaproteobacteria</taxon>
        <taxon>Vibrionales</taxon>
        <taxon>Vibrionaceae</taxon>
        <taxon>Enterovibrio</taxon>
    </lineage>
</organism>
<comment type="caution">
    <text evidence="1">The sequence shown here is derived from an EMBL/GenBank/DDBJ whole genome shotgun (WGS) entry which is preliminary data.</text>
</comment>
<reference evidence="2" key="1">
    <citation type="submission" date="2017-04" db="EMBL/GenBank/DDBJ databases">
        <title>Genome evolution of the luminous symbionts of deep sea anglerfish.</title>
        <authorList>
            <person name="Hendry T.A."/>
        </authorList>
    </citation>
    <scope>NUCLEOTIDE SEQUENCE [LARGE SCALE GENOMIC DNA]</scope>
</reference>
<dbReference type="EMBL" id="NBYY01000039">
    <property type="protein sequence ID" value="PCS21181.1"/>
    <property type="molecule type" value="Genomic_DNA"/>
</dbReference>